<dbReference type="Gene3D" id="1.10.10.10">
    <property type="entry name" value="Winged helix-like DNA-binding domain superfamily/Winged helix DNA-binding domain"/>
    <property type="match status" value="1"/>
</dbReference>
<name>A0A1B2EX65_9HYPH</name>
<dbReference type="Pfam" id="PF04255">
    <property type="entry name" value="DUF433"/>
    <property type="match status" value="1"/>
</dbReference>
<evidence type="ECO:0000313" key="2">
    <source>
        <dbReference type="EMBL" id="ANY84584.1"/>
    </source>
</evidence>
<evidence type="ECO:0000256" key="1">
    <source>
        <dbReference type="SAM" id="MobiDB-lite"/>
    </source>
</evidence>
<feature type="region of interest" description="Disordered" evidence="1">
    <location>
        <begin position="68"/>
        <end position="92"/>
    </location>
</feature>
<accession>A0A1B2EX65</accession>
<dbReference type="EMBL" id="CP016619">
    <property type="protein sequence ID" value="ANY84584.1"/>
    <property type="molecule type" value="Genomic_DNA"/>
</dbReference>
<protein>
    <recommendedName>
        <fullName evidence="3">Antitoxin</fullName>
    </recommendedName>
</protein>
<dbReference type="PANTHER" id="PTHR34849">
    <property type="entry name" value="SSL5025 PROTEIN"/>
    <property type="match status" value="1"/>
</dbReference>
<organism evidence="2">
    <name type="scientific">Microvirga ossetica</name>
    <dbReference type="NCBI Taxonomy" id="1882682"/>
    <lineage>
        <taxon>Bacteria</taxon>
        <taxon>Pseudomonadati</taxon>
        <taxon>Pseudomonadota</taxon>
        <taxon>Alphaproteobacteria</taxon>
        <taxon>Hyphomicrobiales</taxon>
        <taxon>Methylobacteriaceae</taxon>
        <taxon>Microvirga</taxon>
    </lineage>
</organism>
<sequence length="92" mass="9970">MADDTIISDSEILSGMPVIKGTRVPVYDLAASVKAGISRDRILAAYPTIKEHHLDLAVAYAEANPLTPQPRNWPPVVNGTVVESGHNPRQKK</sequence>
<dbReference type="OrthoDB" id="8020452at2"/>
<dbReference type="RefSeq" id="WP_099515453.1">
    <property type="nucleotide sequence ID" value="NZ_CP016619.1"/>
</dbReference>
<dbReference type="InterPro" id="IPR007367">
    <property type="entry name" value="DUF433"/>
</dbReference>
<gene>
    <name evidence="2" type="ORF">BB934_41090</name>
</gene>
<proteinExistence type="predicted"/>
<evidence type="ECO:0008006" key="3">
    <source>
        <dbReference type="Google" id="ProtNLM"/>
    </source>
</evidence>
<keyword evidence="2" id="KW-0614">Plasmid</keyword>
<dbReference type="InterPro" id="IPR009057">
    <property type="entry name" value="Homeodomain-like_sf"/>
</dbReference>
<reference evidence="2" key="1">
    <citation type="submission" date="2016-07" db="EMBL/GenBank/DDBJ databases">
        <title>Microvirga ossetica sp. nov. a new species of rhizobia isolated from root nodules of the legume species Vicia alpestris Steven originated from North Ossetia region in the Caucasus.</title>
        <authorList>
            <person name="Safronova V.I."/>
            <person name="Kuznetsova I.G."/>
            <person name="Sazanova A.L."/>
            <person name="Belimov A."/>
            <person name="Andronov E."/>
            <person name="Osledkin Y.S."/>
            <person name="Onishchuk O.P."/>
            <person name="Kurchak O.N."/>
            <person name="Shaposhnikov A.I."/>
            <person name="Willems A."/>
            <person name="Tikhonovich I.A."/>
        </authorList>
    </citation>
    <scope>NUCLEOTIDE SEQUENCE [LARGE SCALE GENOMIC DNA]</scope>
    <source>
        <strain evidence="2">V5/3M</strain>
        <plasmid evidence="2">unnamed2</plasmid>
    </source>
</reference>
<dbReference type="PANTHER" id="PTHR34849:SF3">
    <property type="entry name" value="SSR2962 PROTEIN"/>
    <property type="match status" value="1"/>
</dbReference>
<dbReference type="InterPro" id="IPR036388">
    <property type="entry name" value="WH-like_DNA-bd_sf"/>
</dbReference>
<dbReference type="KEGG" id="moc:BB934_41090"/>
<dbReference type="SUPFAM" id="SSF46689">
    <property type="entry name" value="Homeodomain-like"/>
    <property type="match status" value="1"/>
</dbReference>
<dbReference type="AlphaFoldDB" id="A0A1B2EX65"/>
<geneLocation type="plasmid" evidence="2">
    <name>unnamed2</name>
</geneLocation>